<dbReference type="PANTHER" id="PTHR34606:SF4">
    <property type="entry name" value="OUTER MEMBRANE LIPOPROTEIN DOLP"/>
    <property type="match status" value="1"/>
</dbReference>
<evidence type="ECO:0000313" key="3">
    <source>
        <dbReference type="Proteomes" id="UP000014962"/>
    </source>
</evidence>
<reference evidence="2 3" key="1">
    <citation type="journal article" date="2013" name="Genome Announc.">
        <title>Draft Genome Sequence of Winogradskyella psychrotolerans RS-3T, Isolated from the Marine Transect of Kongsfjorden, Ny-Alesund, Svalbard, Arctic Ocean.</title>
        <authorList>
            <person name="Kumar Pinnaka A."/>
            <person name="Ara S."/>
            <person name="Singh A."/>
            <person name="Shivaji S."/>
        </authorList>
    </citation>
    <scope>NUCLEOTIDE SEQUENCE [LARGE SCALE GENOMIC DNA]</scope>
    <source>
        <strain evidence="2 3">RS-3</strain>
    </source>
</reference>
<dbReference type="Gene3D" id="3.30.1340.30">
    <property type="match status" value="3"/>
</dbReference>
<keyword evidence="3" id="KW-1185">Reference proteome</keyword>
<evidence type="ECO:0000259" key="1">
    <source>
        <dbReference type="PROSITE" id="PS50914"/>
    </source>
</evidence>
<proteinExistence type="predicted"/>
<comment type="caution">
    <text evidence="2">The sequence shown here is derived from an EMBL/GenBank/DDBJ whole genome shotgun (WGS) entry which is preliminary data.</text>
</comment>
<organism evidence="2 3">
    <name type="scientific">Winogradskyella psychrotolerans RS-3</name>
    <dbReference type="NCBI Taxonomy" id="641526"/>
    <lineage>
        <taxon>Bacteria</taxon>
        <taxon>Pseudomonadati</taxon>
        <taxon>Bacteroidota</taxon>
        <taxon>Flavobacteriia</taxon>
        <taxon>Flavobacteriales</taxon>
        <taxon>Flavobacteriaceae</taxon>
        <taxon>Winogradskyella</taxon>
    </lineage>
</organism>
<feature type="domain" description="BON" evidence="1">
    <location>
        <begin position="45"/>
        <end position="113"/>
    </location>
</feature>
<evidence type="ECO:0000313" key="2">
    <source>
        <dbReference type="EMBL" id="EPR73785.1"/>
    </source>
</evidence>
<dbReference type="Pfam" id="PF04972">
    <property type="entry name" value="BON"/>
    <property type="match status" value="3"/>
</dbReference>
<sequence>MVTLTGQVFSYANKIAAEKAVKKIKGVKAVAEDIEVGYDSQDHKTDTEIANVVIDALAWNIAVPKNNISIKVEDGWVYLSGKVEWWYQREAAKRVAQHLIGVKGIINNISIKQKAEKLYQIKERIVKAFERSAYIDANTITVELVDAHIIKLRGKVNSFAEKIEAQKAAFYAPGIYEIENELEIIS</sequence>
<accession>S7VU51</accession>
<feature type="domain" description="BON" evidence="1">
    <location>
        <begin position="117"/>
        <end position="186"/>
    </location>
</feature>
<name>S7VU51_9FLAO</name>
<dbReference type="eggNOG" id="COG2823">
    <property type="taxonomic scope" value="Bacteria"/>
</dbReference>
<gene>
    <name evidence="2" type="ORF">ADIWIN_1145</name>
</gene>
<dbReference type="EMBL" id="ATMR01000081">
    <property type="protein sequence ID" value="EPR73785.1"/>
    <property type="molecule type" value="Genomic_DNA"/>
</dbReference>
<dbReference type="Proteomes" id="UP000014962">
    <property type="component" value="Unassembled WGS sequence"/>
</dbReference>
<dbReference type="InterPro" id="IPR051686">
    <property type="entry name" value="Lipoprotein_DolP"/>
</dbReference>
<feature type="domain" description="BON" evidence="1">
    <location>
        <begin position="1"/>
        <end position="38"/>
    </location>
</feature>
<dbReference type="InterPro" id="IPR007055">
    <property type="entry name" value="BON_dom"/>
</dbReference>
<dbReference type="PROSITE" id="PS50914">
    <property type="entry name" value="BON"/>
    <property type="match status" value="3"/>
</dbReference>
<dbReference type="AlphaFoldDB" id="S7VU51"/>
<dbReference type="STRING" id="641526.ADIWIN_1145"/>
<dbReference type="PANTHER" id="PTHR34606">
    <property type="entry name" value="BON DOMAIN-CONTAINING PROTEIN"/>
    <property type="match status" value="1"/>
</dbReference>
<protein>
    <submittedName>
        <fullName evidence="2">Transport-associated protein</fullName>
    </submittedName>
</protein>